<comment type="subcellular location">
    <subcellularLocation>
        <location evidence="1">Membrane</location>
    </subcellularLocation>
</comment>
<keyword evidence="3 7" id="KW-0812">Transmembrane</keyword>
<evidence type="ECO:0000313" key="11">
    <source>
        <dbReference type="Proteomes" id="UP001567538"/>
    </source>
</evidence>
<keyword evidence="4" id="KW-0249">Electron transport</keyword>
<gene>
    <name evidence="10" type="ORF">AAHA92_29833</name>
</gene>
<evidence type="ECO:0000256" key="3">
    <source>
        <dbReference type="ARBA" id="ARBA00022692"/>
    </source>
</evidence>
<dbReference type="InterPro" id="IPR006593">
    <property type="entry name" value="Cyt_b561/ferric_Rdtase_TM"/>
</dbReference>
<evidence type="ECO:0000256" key="8">
    <source>
        <dbReference type="SAM" id="SignalP"/>
    </source>
</evidence>
<evidence type="ECO:0000256" key="7">
    <source>
        <dbReference type="SAM" id="Phobius"/>
    </source>
</evidence>
<feature type="domain" description="Cytochrome b561" evidence="9">
    <location>
        <begin position="26"/>
        <end position="217"/>
    </location>
</feature>
<dbReference type="PANTHER" id="PTHR23130">
    <property type="entry name" value="CYTOCHROME B561 AND DOMON DOMAIN-CONTAINING PROTEIN"/>
    <property type="match status" value="1"/>
</dbReference>
<evidence type="ECO:0000256" key="5">
    <source>
        <dbReference type="ARBA" id="ARBA00022989"/>
    </source>
</evidence>
<evidence type="ECO:0000256" key="2">
    <source>
        <dbReference type="ARBA" id="ARBA00022448"/>
    </source>
</evidence>
<feature type="signal peptide" evidence="8">
    <location>
        <begin position="1"/>
        <end position="17"/>
    </location>
</feature>
<dbReference type="CDD" id="cd08760">
    <property type="entry name" value="Cyt_b561_FRRS1_like"/>
    <property type="match status" value="1"/>
</dbReference>
<sequence length="217" mass="24170">MNFHCILLLLSITCAEALPSLRHSHQEQLKGNAPLENRSNGITGAWPSKQHQYSKHRALRRIHGAINIVGWGVLFPIGAIIARYFRESSSDWYNLHIMSQLSGFILGALGWGVGIAIKNEHHHMSSHGVLGTLIFALATLQLLGMCLQPDDKHERRGYWVVCHNVLGYALIVLIIVNIFQGIGNQKTPKTWDLVYGAVLGVLGVIALALEILRWIYV</sequence>
<keyword evidence="8" id="KW-0732">Signal</keyword>
<proteinExistence type="predicted"/>
<dbReference type="Gene3D" id="1.20.120.1770">
    <property type="match status" value="1"/>
</dbReference>
<keyword evidence="11" id="KW-1185">Reference proteome</keyword>
<evidence type="ECO:0000256" key="6">
    <source>
        <dbReference type="ARBA" id="ARBA00023136"/>
    </source>
</evidence>
<accession>A0ABD1G033</accession>
<dbReference type="GO" id="GO:0016020">
    <property type="term" value="C:membrane"/>
    <property type="evidence" value="ECO:0007669"/>
    <property type="project" value="UniProtKB-SubCell"/>
</dbReference>
<feature type="transmembrane region" description="Helical" evidence="7">
    <location>
        <begin position="194"/>
        <end position="216"/>
    </location>
</feature>
<reference evidence="10 11" key="1">
    <citation type="submission" date="2024-06" db="EMBL/GenBank/DDBJ databases">
        <title>A chromosome level genome sequence of Diviner's sage (Salvia divinorum).</title>
        <authorList>
            <person name="Ford S.A."/>
            <person name="Ro D.-K."/>
            <person name="Ness R.W."/>
            <person name="Phillips M.A."/>
        </authorList>
    </citation>
    <scope>NUCLEOTIDE SEQUENCE [LARGE SCALE GENOMIC DNA]</scope>
    <source>
        <strain evidence="10">SAF-2024a</strain>
        <tissue evidence="10">Leaf</tissue>
    </source>
</reference>
<dbReference type="Proteomes" id="UP001567538">
    <property type="component" value="Unassembled WGS sequence"/>
</dbReference>
<dbReference type="EMBL" id="JBEAFC010000011">
    <property type="protein sequence ID" value="KAL1537302.1"/>
    <property type="molecule type" value="Genomic_DNA"/>
</dbReference>
<protein>
    <submittedName>
        <fullName evidence="10">Cytochrome b561 and DOMON domain-containing protein-like protein isoform X1</fullName>
    </submittedName>
</protein>
<comment type="caution">
    <text evidence="10">The sequence shown here is derived from an EMBL/GenBank/DDBJ whole genome shotgun (WGS) entry which is preliminary data.</text>
</comment>
<feature type="chain" id="PRO_5044892447" evidence="8">
    <location>
        <begin position="18"/>
        <end position="217"/>
    </location>
</feature>
<dbReference type="PROSITE" id="PS50939">
    <property type="entry name" value="CYTOCHROME_B561"/>
    <property type="match status" value="1"/>
</dbReference>
<feature type="transmembrane region" description="Helical" evidence="7">
    <location>
        <begin position="62"/>
        <end position="85"/>
    </location>
</feature>
<keyword evidence="5 7" id="KW-1133">Transmembrane helix</keyword>
<feature type="transmembrane region" description="Helical" evidence="7">
    <location>
        <begin position="159"/>
        <end position="182"/>
    </location>
</feature>
<evidence type="ECO:0000256" key="1">
    <source>
        <dbReference type="ARBA" id="ARBA00004370"/>
    </source>
</evidence>
<dbReference type="AlphaFoldDB" id="A0ABD1G033"/>
<name>A0ABD1G033_SALDI</name>
<evidence type="ECO:0000313" key="10">
    <source>
        <dbReference type="EMBL" id="KAL1537302.1"/>
    </source>
</evidence>
<dbReference type="Pfam" id="PF03188">
    <property type="entry name" value="Cytochrom_B561"/>
    <property type="match status" value="1"/>
</dbReference>
<keyword evidence="2" id="KW-0813">Transport</keyword>
<dbReference type="PANTHER" id="PTHR23130:SF153">
    <property type="entry name" value="CYTOCHROME B561 DOMAIN-CONTAINING PROTEIN"/>
    <property type="match status" value="1"/>
</dbReference>
<feature type="transmembrane region" description="Helical" evidence="7">
    <location>
        <begin position="129"/>
        <end position="147"/>
    </location>
</feature>
<organism evidence="10 11">
    <name type="scientific">Salvia divinorum</name>
    <name type="common">Maria pastora</name>
    <name type="synonym">Diviner's sage</name>
    <dbReference type="NCBI Taxonomy" id="28513"/>
    <lineage>
        <taxon>Eukaryota</taxon>
        <taxon>Viridiplantae</taxon>
        <taxon>Streptophyta</taxon>
        <taxon>Embryophyta</taxon>
        <taxon>Tracheophyta</taxon>
        <taxon>Spermatophyta</taxon>
        <taxon>Magnoliopsida</taxon>
        <taxon>eudicotyledons</taxon>
        <taxon>Gunneridae</taxon>
        <taxon>Pentapetalae</taxon>
        <taxon>asterids</taxon>
        <taxon>lamiids</taxon>
        <taxon>Lamiales</taxon>
        <taxon>Lamiaceae</taxon>
        <taxon>Nepetoideae</taxon>
        <taxon>Mentheae</taxon>
        <taxon>Salviinae</taxon>
        <taxon>Salvia</taxon>
        <taxon>Salvia subgen. Calosphace</taxon>
    </lineage>
</organism>
<evidence type="ECO:0000259" key="9">
    <source>
        <dbReference type="PROSITE" id="PS50939"/>
    </source>
</evidence>
<dbReference type="SMART" id="SM00665">
    <property type="entry name" value="B561"/>
    <property type="match status" value="1"/>
</dbReference>
<evidence type="ECO:0000256" key="4">
    <source>
        <dbReference type="ARBA" id="ARBA00022982"/>
    </source>
</evidence>
<feature type="transmembrane region" description="Helical" evidence="7">
    <location>
        <begin position="97"/>
        <end position="117"/>
    </location>
</feature>
<keyword evidence="6 7" id="KW-0472">Membrane</keyword>